<dbReference type="Proteomes" id="UP000492821">
    <property type="component" value="Unassembled WGS sequence"/>
</dbReference>
<dbReference type="WBParaSite" id="Pan_g10933.t1">
    <property type="protein sequence ID" value="Pan_g10933.t1"/>
    <property type="gene ID" value="Pan_g10933"/>
</dbReference>
<dbReference type="AlphaFoldDB" id="A0A7E4UNN4"/>
<name>A0A7E4UNN4_PANRE</name>
<proteinExistence type="predicted"/>
<accession>A0A7E4UNN4</accession>
<reference evidence="2" key="2">
    <citation type="submission" date="2020-10" db="UniProtKB">
        <authorList>
            <consortium name="WormBaseParasite"/>
        </authorList>
    </citation>
    <scope>IDENTIFICATION</scope>
</reference>
<sequence>MSYMDNLNQFWVFLAPESTMTSSYITFNGCFNTSETRQIQNYLLGGAGIRNDFIIFEALVSWMRANPDYLDWFPEILKQFDLYLLGEQQLEVLFEPVELVDRNVCLSLLTQQREQAMDVQKVVNENVIDPTGFRLVNC</sequence>
<organism evidence="1 2">
    <name type="scientific">Panagrellus redivivus</name>
    <name type="common">Microworm</name>
    <dbReference type="NCBI Taxonomy" id="6233"/>
    <lineage>
        <taxon>Eukaryota</taxon>
        <taxon>Metazoa</taxon>
        <taxon>Ecdysozoa</taxon>
        <taxon>Nematoda</taxon>
        <taxon>Chromadorea</taxon>
        <taxon>Rhabditida</taxon>
        <taxon>Tylenchina</taxon>
        <taxon>Panagrolaimomorpha</taxon>
        <taxon>Panagrolaimoidea</taxon>
        <taxon>Panagrolaimidae</taxon>
        <taxon>Panagrellus</taxon>
    </lineage>
</organism>
<reference evidence="1" key="1">
    <citation type="journal article" date="2013" name="Genetics">
        <title>The draft genome and transcriptome of Panagrellus redivivus are shaped by the harsh demands of a free-living lifestyle.</title>
        <authorList>
            <person name="Srinivasan J."/>
            <person name="Dillman A.R."/>
            <person name="Macchietto M.G."/>
            <person name="Heikkinen L."/>
            <person name="Lakso M."/>
            <person name="Fracchia K.M."/>
            <person name="Antoshechkin I."/>
            <person name="Mortazavi A."/>
            <person name="Wong G."/>
            <person name="Sternberg P.W."/>
        </authorList>
    </citation>
    <scope>NUCLEOTIDE SEQUENCE [LARGE SCALE GENOMIC DNA]</scope>
    <source>
        <strain evidence="1">MT8872</strain>
    </source>
</reference>
<keyword evidence="1" id="KW-1185">Reference proteome</keyword>
<evidence type="ECO:0000313" key="1">
    <source>
        <dbReference type="Proteomes" id="UP000492821"/>
    </source>
</evidence>
<protein>
    <submittedName>
        <fullName evidence="2">BACK domain-containing protein</fullName>
    </submittedName>
</protein>
<evidence type="ECO:0000313" key="2">
    <source>
        <dbReference type="WBParaSite" id="Pan_g10933.t1"/>
    </source>
</evidence>